<organism evidence="1 2">
    <name type="scientific">Burkholderia lata (strain ATCC 17760 / DSM 23089 / LMG 22485 / NCIMB 9086 / R18194 / 383)</name>
    <dbReference type="NCBI Taxonomy" id="482957"/>
    <lineage>
        <taxon>Bacteria</taxon>
        <taxon>Pseudomonadati</taxon>
        <taxon>Pseudomonadota</taxon>
        <taxon>Betaproteobacteria</taxon>
        <taxon>Burkholderiales</taxon>
        <taxon>Burkholderiaceae</taxon>
        <taxon>Burkholderia</taxon>
        <taxon>Burkholderia cepacia complex</taxon>
    </lineage>
</organism>
<reference evidence="1 2" key="1">
    <citation type="submission" date="2019-09" db="EMBL/GenBank/DDBJ databases">
        <authorList>
            <person name="Depoorter E."/>
        </authorList>
    </citation>
    <scope>NUCLEOTIDE SEQUENCE [LARGE SCALE GENOMIC DNA]</scope>
    <source>
        <strain evidence="1">LMG 6863</strain>
    </source>
</reference>
<evidence type="ECO:0000313" key="2">
    <source>
        <dbReference type="Proteomes" id="UP000494170"/>
    </source>
</evidence>
<accession>A0A6P2JVA6</accession>
<dbReference type="AlphaFoldDB" id="A0A6P2JVA6"/>
<dbReference type="Proteomes" id="UP000494170">
    <property type="component" value="Unassembled WGS sequence"/>
</dbReference>
<evidence type="ECO:0000313" key="1">
    <source>
        <dbReference type="EMBL" id="VWB48503.1"/>
    </source>
</evidence>
<dbReference type="InterPro" id="IPR025680">
    <property type="entry name" value="DddI"/>
</dbReference>
<sequence>MTIGGGNDGRYVVFIASSFDAELLSLTTPEAPMEEAIELVAGGQRGSYPAQECVDRMTTAKAVAYFVSSGLADPQLCWQVG</sequence>
<dbReference type="EMBL" id="CABVPY010000011">
    <property type="protein sequence ID" value="VWB48503.1"/>
    <property type="molecule type" value="Genomic_DNA"/>
</dbReference>
<protein>
    <submittedName>
        <fullName evidence="1">Uncharacterized protein</fullName>
    </submittedName>
</protein>
<dbReference type="Pfam" id="PF14430">
    <property type="entry name" value="Imm1"/>
    <property type="match status" value="1"/>
</dbReference>
<proteinExistence type="predicted"/>
<name>A0A6P2JVA6_BURL3</name>
<gene>
    <name evidence="1" type="ORF">BLA6863_02199</name>
</gene>